<evidence type="ECO:0000256" key="1">
    <source>
        <dbReference type="SAM" id="MobiDB-lite"/>
    </source>
</evidence>
<dbReference type="EMBL" id="CAJGYM010000001">
    <property type="protein sequence ID" value="CAD6184158.1"/>
    <property type="molecule type" value="Genomic_DNA"/>
</dbReference>
<comment type="caution">
    <text evidence="2">The sequence shown here is derived from an EMBL/GenBank/DDBJ whole genome shotgun (WGS) entry which is preliminary data.</text>
</comment>
<name>A0A8S1GMV4_9PELO</name>
<gene>
    <name evidence="2" type="ORF">CAUJ_LOCUS77</name>
</gene>
<accession>A0A8S1GMV4</accession>
<evidence type="ECO:0000313" key="3">
    <source>
        <dbReference type="Proteomes" id="UP000835052"/>
    </source>
</evidence>
<dbReference type="OrthoDB" id="6513042at2759"/>
<protein>
    <submittedName>
        <fullName evidence="2">Uncharacterized protein</fullName>
    </submittedName>
</protein>
<keyword evidence="3" id="KW-1185">Reference proteome</keyword>
<reference evidence="2" key="1">
    <citation type="submission" date="2020-10" db="EMBL/GenBank/DDBJ databases">
        <authorList>
            <person name="Kikuchi T."/>
        </authorList>
    </citation>
    <scope>NUCLEOTIDE SEQUENCE</scope>
    <source>
        <strain evidence="2">NKZ352</strain>
    </source>
</reference>
<dbReference type="Proteomes" id="UP000835052">
    <property type="component" value="Unassembled WGS sequence"/>
</dbReference>
<sequence length="730" mass="82700">MGLLEFWNRQQQQKDETPPAFVPPVIARNDTGSSTGSRRSNGAEKSYVVTVSSGKTQQTDTAELAAGGFDPGAGGSLHIPVDEFLPKNQLEWIKTAVGMNCCLAMPAQASSASFRVVAVTALNYLRWFPRCRILFCLSNIETAETWEEELQRTGIPEEDIRCISSTSCLKSDRSADKRVLICTSSAWTMKTLDSMNDMDSVRLCVVELKHNESSEKYKTIISKLTVCNTLYRVLVCTTSVPSGSRKTSAISKRQQTITTLQISTWIEPSEDDVDFRFSTIPENVKPLYWTERELSDQNQILLEKWRKGCKTVLGKLVSESVLKSDEIEDYIWMSSENLAETISSASRRRNAKCVEFLRDVYKILLIEGMKPAFLFVMQTLKSDAEDLEMLLVADQDLVSVYEHLQSLYAQGGNAEVHYKWRKLHQVITGFLRNGTTTYGLVVTKDERSAIVAQKALGALMCKVVRAVATDQQKQGDHDIWPMSRISTVFMEDKSKILILGMHLPDFLTSFETLTANRITFVISVDRSSLCTTKTPLENYMALLNEKMEKIRVPRVNTTPLPAPKKRNAKSASGAKWGAVNRYDFKFEPSKLFLDAARLRLLPFQPATIQNATNIPKTVNELTSAEHAEYLQRTKGSEFAPPRISRKRILSLDETLKIDVMSEREISQNDILQYYGKCEPGVNSRKFVRYLQEKEINRRDNMFIFKSKLFDTDKLKLLDSLIRKIEECSDL</sequence>
<proteinExistence type="predicted"/>
<dbReference type="AlphaFoldDB" id="A0A8S1GMV4"/>
<organism evidence="2 3">
    <name type="scientific">Caenorhabditis auriculariae</name>
    <dbReference type="NCBI Taxonomy" id="2777116"/>
    <lineage>
        <taxon>Eukaryota</taxon>
        <taxon>Metazoa</taxon>
        <taxon>Ecdysozoa</taxon>
        <taxon>Nematoda</taxon>
        <taxon>Chromadorea</taxon>
        <taxon>Rhabditida</taxon>
        <taxon>Rhabditina</taxon>
        <taxon>Rhabditomorpha</taxon>
        <taxon>Rhabditoidea</taxon>
        <taxon>Rhabditidae</taxon>
        <taxon>Peloderinae</taxon>
        <taxon>Caenorhabditis</taxon>
    </lineage>
</organism>
<evidence type="ECO:0000313" key="2">
    <source>
        <dbReference type="EMBL" id="CAD6184158.1"/>
    </source>
</evidence>
<feature type="region of interest" description="Disordered" evidence="1">
    <location>
        <begin position="7"/>
        <end position="46"/>
    </location>
</feature>
<feature type="compositionally biased region" description="Low complexity" evidence="1">
    <location>
        <begin position="31"/>
        <end position="40"/>
    </location>
</feature>